<proteinExistence type="inferred from homology"/>
<evidence type="ECO:0000313" key="14">
    <source>
        <dbReference type="EMBL" id="APT86051.1"/>
    </source>
</evidence>
<evidence type="ECO:0000256" key="10">
    <source>
        <dbReference type="ARBA" id="ARBA00023002"/>
    </source>
</evidence>
<organism evidence="14 16">
    <name type="scientific">Corynebacterium flavescens</name>
    <dbReference type="NCBI Taxonomy" id="28028"/>
    <lineage>
        <taxon>Bacteria</taxon>
        <taxon>Bacillati</taxon>
        <taxon>Actinomycetota</taxon>
        <taxon>Actinomycetes</taxon>
        <taxon>Mycobacteriales</taxon>
        <taxon>Corynebacteriaceae</taxon>
        <taxon>Corynebacterium</taxon>
    </lineage>
</organism>
<dbReference type="Proteomes" id="UP000185479">
    <property type="component" value="Chromosome"/>
</dbReference>
<dbReference type="Gene3D" id="3.50.50.60">
    <property type="entry name" value="FAD/NAD(P)-binding domain"/>
    <property type="match status" value="1"/>
</dbReference>
<dbReference type="UniPathway" id="UPA00252"/>
<feature type="domain" description="Amine oxidase" evidence="13">
    <location>
        <begin position="10"/>
        <end position="459"/>
    </location>
</feature>
<keyword evidence="10 12" id="KW-0560">Oxidoreductase</keyword>
<dbReference type="NCBIfam" id="NF008841">
    <property type="entry name" value="PRK11883.1-1"/>
    <property type="match status" value="1"/>
</dbReference>
<evidence type="ECO:0000256" key="12">
    <source>
        <dbReference type="RuleBase" id="RU364052"/>
    </source>
</evidence>
<keyword evidence="9 12" id="KW-0274">FAD</keyword>
<evidence type="ECO:0000256" key="4">
    <source>
        <dbReference type="ARBA" id="ARBA00004744"/>
    </source>
</evidence>
<comment type="function">
    <text evidence="3 12">Involved in coproporphyrin-dependent heme b biosynthesis. Catalyzes the oxidation of coproporphyrinogen III to coproporphyrin III.</text>
</comment>
<dbReference type="KEGG" id="cfc:CFLV_01810"/>
<dbReference type="Pfam" id="PF01593">
    <property type="entry name" value="Amino_oxidase"/>
    <property type="match status" value="1"/>
</dbReference>
<dbReference type="InterPro" id="IPR036188">
    <property type="entry name" value="FAD/NAD-bd_sf"/>
</dbReference>
<reference evidence="15 17" key="2">
    <citation type="submission" date="2019-06" db="EMBL/GenBank/DDBJ databases">
        <title>Whole genome shotgun sequence of Corynebacterium flavescens NBRC 14136.</title>
        <authorList>
            <person name="Hosoyama A."/>
            <person name="Uohara A."/>
            <person name="Ohji S."/>
            <person name="Ichikawa N."/>
        </authorList>
    </citation>
    <scope>NUCLEOTIDE SEQUENCE [LARGE SCALE GENOMIC DNA]</scope>
    <source>
        <strain evidence="15 17">NBRC 14136</strain>
    </source>
</reference>
<dbReference type="PANTHER" id="PTHR42923:SF3">
    <property type="entry name" value="PROTOPORPHYRINOGEN OXIDASE"/>
    <property type="match status" value="1"/>
</dbReference>
<dbReference type="Proteomes" id="UP000315353">
    <property type="component" value="Unassembled WGS sequence"/>
</dbReference>
<comment type="similarity">
    <text evidence="5 12">Belongs to the protoporphyrinogen/coproporphyrinogen oxidase family. Coproporphyrinogen III oxidase subfamily.</text>
</comment>
<accession>A0A1L7CJL3</accession>
<evidence type="ECO:0000256" key="2">
    <source>
        <dbReference type="ARBA" id="ARBA00001974"/>
    </source>
</evidence>
<dbReference type="EMBL" id="BJNB01000007">
    <property type="protein sequence ID" value="GEB97229.1"/>
    <property type="molecule type" value="Genomic_DNA"/>
</dbReference>
<comment type="pathway">
    <text evidence="4 12">Porphyrin-containing compound metabolism; protoheme biosynthesis.</text>
</comment>
<evidence type="ECO:0000256" key="11">
    <source>
        <dbReference type="ARBA" id="ARBA00023133"/>
    </source>
</evidence>
<keyword evidence="16" id="KW-1185">Reference proteome</keyword>
<evidence type="ECO:0000256" key="7">
    <source>
        <dbReference type="ARBA" id="ARBA00019046"/>
    </source>
</evidence>
<sequence length="462" mass="48261">MRIAIVGAGLAGLSAAYELREHDVDVYEGSGRIGGKLYSVAFNDGPTDMGAEAFLARNAEAVEFFTELGLGDSLVAPSGLRPLLYVDDKLQALPTGGMMGIPSSAEKIAALVSAESARHIANEEPFEWTPGGDVSVGALVRQQYGADVVEHVVSALLGGVYSCTADDLGLRATIPGLARVLDEQAAQGSVTLSGAVKVLEQSRVSTPGKGAPFRAFRGGYAEVYEALAEKSGADIHLDSFISGISHRPGEGYVLKGAPADAPLYEGVVLATPAPTTARLMAGIAPQATEALREVKLASSAVVGFKFDSDVDPEGNELPQNTGILVATDQEDVHAKAFTLSSRKWPHLAERGGALVRASFGRFGDDALVRADEETLVDYALDDLAHITGFDGRAAGVSEIFTQRWFGGLPRYDEHHLETVSSVLGALADVPSIAVAGSWVNGVGVPAVIAQAREAARRLIGAK</sequence>
<dbReference type="EC" id="1.3.3.15" evidence="6 12"/>
<evidence type="ECO:0000313" key="17">
    <source>
        <dbReference type="Proteomes" id="UP000315353"/>
    </source>
</evidence>
<gene>
    <name evidence="15" type="ORF">CFL01nite_07240</name>
    <name evidence="14" type="ORF">CFLV_01810</name>
</gene>
<name>A0A1L7CJL3_CORFL</name>
<protein>
    <recommendedName>
        <fullName evidence="7 12">Coproporphyrinogen III oxidase</fullName>
        <ecNumber evidence="6 12">1.3.3.15</ecNumber>
    </recommendedName>
</protein>
<reference evidence="14 16" key="1">
    <citation type="submission" date="2014-08" db="EMBL/GenBank/DDBJ databases">
        <title>Complete genome sequence of Corynebacterium flavescens OJ8(T)(=DSM 20296(T)), isolated from cheese.</title>
        <authorList>
            <person name="Ruckert C."/>
            <person name="Albersmeier A."/>
            <person name="Winkler A."/>
            <person name="Kalinowski J."/>
        </authorList>
    </citation>
    <scope>NUCLEOTIDE SEQUENCE [LARGE SCALE GENOMIC DNA]</scope>
    <source>
        <strain evidence="14 16">OJ8</strain>
    </source>
</reference>
<dbReference type="GO" id="GO:0006783">
    <property type="term" value="P:heme biosynthetic process"/>
    <property type="evidence" value="ECO:0007669"/>
    <property type="project" value="UniProtKB-UniRule"/>
</dbReference>
<evidence type="ECO:0000313" key="15">
    <source>
        <dbReference type="EMBL" id="GEB97229.1"/>
    </source>
</evidence>
<dbReference type="OrthoDB" id="4496419at2"/>
<dbReference type="GO" id="GO:0005737">
    <property type="term" value="C:cytoplasm"/>
    <property type="evidence" value="ECO:0007669"/>
    <property type="project" value="UniProtKB-SubCell"/>
</dbReference>
<dbReference type="PANTHER" id="PTHR42923">
    <property type="entry name" value="PROTOPORPHYRINOGEN OXIDASE"/>
    <property type="match status" value="1"/>
</dbReference>
<evidence type="ECO:0000256" key="6">
    <source>
        <dbReference type="ARBA" id="ARBA00012402"/>
    </source>
</evidence>
<dbReference type="SUPFAM" id="SSF54373">
    <property type="entry name" value="FAD-linked reductases, C-terminal domain"/>
    <property type="match status" value="1"/>
</dbReference>
<dbReference type="InterPro" id="IPR004572">
    <property type="entry name" value="Protoporphyrinogen_oxidase"/>
</dbReference>
<comment type="subcellular location">
    <subcellularLocation>
        <location evidence="12">Cytoplasm</location>
    </subcellularLocation>
</comment>
<keyword evidence="12" id="KW-0963">Cytoplasm</keyword>
<dbReference type="STRING" id="28028.CFLV_01810"/>
<dbReference type="GO" id="GO:0004729">
    <property type="term" value="F:oxygen-dependent protoporphyrinogen oxidase activity"/>
    <property type="evidence" value="ECO:0007669"/>
    <property type="project" value="UniProtKB-UniRule"/>
</dbReference>
<dbReference type="Gene3D" id="1.10.3110.10">
    <property type="entry name" value="protoporphyrinogen ix oxidase, domain 3"/>
    <property type="match status" value="1"/>
</dbReference>
<comment type="catalytic activity">
    <reaction evidence="1">
        <text>coproporphyrinogen III + 3 O2 = coproporphyrin III + 3 H2O2</text>
        <dbReference type="Rhea" id="RHEA:43436"/>
        <dbReference type="ChEBI" id="CHEBI:15379"/>
        <dbReference type="ChEBI" id="CHEBI:16240"/>
        <dbReference type="ChEBI" id="CHEBI:57309"/>
        <dbReference type="ChEBI" id="CHEBI:131725"/>
        <dbReference type="EC" id="1.3.3.15"/>
    </reaction>
    <physiologicalReaction direction="left-to-right" evidence="1">
        <dbReference type="Rhea" id="RHEA:43437"/>
    </physiologicalReaction>
</comment>
<dbReference type="NCBIfam" id="TIGR00562">
    <property type="entry name" value="proto_IX_ox"/>
    <property type="match status" value="1"/>
</dbReference>
<comment type="cofactor">
    <cofactor evidence="2 12">
        <name>FAD</name>
        <dbReference type="ChEBI" id="CHEBI:57692"/>
    </cofactor>
</comment>
<dbReference type="Gene3D" id="3.90.660.20">
    <property type="entry name" value="Protoporphyrinogen oxidase, mitochondrial, domain 2"/>
    <property type="match status" value="1"/>
</dbReference>
<dbReference type="AlphaFoldDB" id="A0A1L7CJL3"/>
<dbReference type="EMBL" id="CP009246">
    <property type="protein sequence ID" value="APT86051.1"/>
    <property type="molecule type" value="Genomic_DNA"/>
</dbReference>
<evidence type="ECO:0000259" key="13">
    <source>
        <dbReference type="Pfam" id="PF01593"/>
    </source>
</evidence>
<dbReference type="InterPro" id="IPR002937">
    <property type="entry name" value="Amino_oxidase"/>
</dbReference>
<evidence type="ECO:0000256" key="3">
    <source>
        <dbReference type="ARBA" id="ARBA00002185"/>
    </source>
</evidence>
<dbReference type="RefSeq" id="WP_075729052.1">
    <property type="nucleotide sequence ID" value="NZ_BJNB01000007.1"/>
</dbReference>
<evidence type="ECO:0000313" key="16">
    <source>
        <dbReference type="Proteomes" id="UP000185479"/>
    </source>
</evidence>
<evidence type="ECO:0000256" key="5">
    <source>
        <dbReference type="ARBA" id="ARBA00008310"/>
    </source>
</evidence>
<dbReference type="GeneID" id="82879457"/>
<dbReference type="InterPro" id="IPR050464">
    <property type="entry name" value="Zeta_carotene_desat/Oxidored"/>
</dbReference>
<evidence type="ECO:0000256" key="9">
    <source>
        <dbReference type="ARBA" id="ARBA00022827"/>
    </source>
</evidence>
<keyword evidence="8 12" id="KW-0285">Flavoprotein</keyword>
<evidence type="ECO:0000256" key="1">
    <source>
        <dbReference type="ARBA" id="ARBA00001755"/>
    </source>
</evidence>
<keyword evidence="11 12" id="KW-0350">Heme biosynthesis</keyword>
<dbReference type="SUPFAM" id="SSF51905">
    <property type="entry name" value="FAD/NAD(P)-binding domain"/>
    <property type="match status" value="1"/>
</dbReference>
<evidence type="ECO:0000256" key="8">
    <source>
        <dbReference type="ARBA" id="ARBA00022630"/>
    </source>
</evidence>